<feature type="transmembrane region" description="Helical" evidence="1">
    <location>
        <begin position="6"/>
        <end position="28"/>
    </location>
</feature>
<gene>
    <name evidence="2" type="ORF">FNV43_RR16047</name>
</gene>
<dbReference type="EMBL" id="VOIH02000007">
    <property type="protein sequence ID" value="KAF3442131.1"/>
    <property type="molecule type" value="Genomic_DNA"/>
</dbReference>
<keyword evidence="1" id="KW-0812">Transmembrane</keyword>
<sequence length="68" mass="7416">MKTARTVVVVILDIIMVALPNFCAIKLLMECSMKISSLALTGLKVVTKILFPVSTKKCSPSYEKQAIS</sequence>
<protein>
    <submittedName>
        <fullName evidence="2">Uncharacterized protein</fullName>
    </submittedName>
</protein>
<dbReference type="AlphaFoldDB" id="A0A8K0E4M2"/>
<proteinExistence type="predicted"/>
<keyword evidence="1" id="KW-1133">Transmembrane helix</keyword>
<evidence type="ECO:0000313" key="2">
    <source>
        <dbReference type="EMBL" id="KAF3442131.1"/>
    </source>
</evidence>
<evidence type="ECO:0000313" key="3">
    <source>
        <dbReference type="Proteomes" id="UP000796880"/>
    </source>
</evidence>
<name>A0A8K0E4M2_9ROSA</name>
<organism evidence="2 3">
    <name type="scientific">Rhamnella rubrinervis</name>
    <dbReference type="NCBI Taxonomy" id="2594499"/>
    <lineage>
        <taxon>Eukaryota</taxon>
        <taxon>Viridiplantae</taxon>
        <taxon>Streptophyta</taxon>
        <taxon>Embryophyta</taxon>
        <taxon>Tracheophyta</taxon>
        <taxon>Spermatophyta</taxon>
        <taxon>Magnoliopsida</taxon>
        <taxon>eudicotyledons</taxon>
        <taxon>Gunneridae</taxon>
        <taxon>Pentapetalae</taxon>
        <taxon>rosids</taxon>
        <taxon>fabids</taxon>
        <taxon>Rosales</taxon>
        <taxon>Rhamnaceae</taxon>
        <taxon>rhamnoid group</taxon>
        <taxon>Rhamneae</taxon>
        <taxon>Rhamnella</taxon>
    </lineage>
</organism>
<evidence type="ECO:0000256" key="1">
    <source>
        <dbReference type="SAM" id="Phobius"/>
    </source>
</evidence>
<keyword evidence="1" id="KW-0472">Membrane</keyword>
<comment type="caution">
    <text evidence="2">The sequence shown here is derived from an EMBL/GenBank/DDBJ whole genome shotgun (WGS) entry which is preliminary data.</text>
</comment>
<dbReference type="Proteomes" id="UP000796880">
    <property type="component" value="Unassembled WGS sequence"/>
</dbReference>
<keyword evidence="3" id="KW-1185">Reference proteome</keyword>
<accession>A0A8K0E4M2</accession>
<reference evidence="2" key="1">
    <citation type="submission" date="2020-03" db="EMBL/GenBank/DDBJ databases">
        <title>A high-quality chromosome-level genome assembly of a woody plant with both climbing and erect habits, Rhamnella rubrinervis.</title>
        <authorList>
            <person name="Lu Z."/>
            <person name="Yang Y."/>
            <person name="Zhu X."/>
            <person name="Sun Y."/>
        </authorList>
    </citation>
    <scope>NUCLEOTIDE SEQUENCE</scope>
    <source>
        <strain evidence="2">BYM</strain>
        <tissue evidence="2">Leaf</tissue>
    </source>
</reference>